<feature type="transmembrane region" description="Helical" evidence="1">
    <location>
        <begin position="173"/>
        <end position="193"/>
    </location>
</feature>
<feature type="transmembrane region" description="Helical" evidence="1">
    <location>
        <begin position="46"/>
        <end position="64"/>
    </location>
</feature>
<evidence type="ECO:0000256" key="1">
    <source>
        <dbReference type="SAM" id="Phobius"/>
    </source>
</evidence>
<accession>A0A2T0W0F6</accession>
<feature type="transmembrane region" description="Helical" evidence="1">
    <location>
        <begin position="142"/>
        <end position="167"/>
    </location>
</feature>
<dbReference type="InterPro" id="IPR018750">
    <property type="entry name" value="DUF2306_membrane"/>
</dbReference>
<evidence type="ECO:0000313" key="2">
    <source>
        <dbReference type="EMBL" id="PRY78098.1"/>
    </source>
</evidence>
<comment type="caution">
    <text evidence="2">The sequence shown here is derived from an EMBL/GenBank/DDBJ whole genome shotgun (WGS) entry which is preliminary data.</text>
</comment>
<dbReference type="RefSeq" id="WP_106356295.1">
    <property type="nucleotide sequence ID" value="NZ_PVTP01000004.1"/>
</dbReference>
<gene>
    <name evidence="2" type="ORF">CLV80_10460</name>
</gene>
<name>A0A2T0W0F6_9RHOB</name>
<organism evidence="2 3">
    <name type="scientific">Yoonia maritima</name>
    <dbReference type="NCBI Taxonomy" id="1435347"/>
    <lineage>
        <taxon>Bacteria</taxon>
        <taxon>Pseudomonadati</taxon>
        <taxon>Pseudomonadota</taxon>
        <taxon>Alphaproteobacteria</taxon>
        <taxon>Rhodobacterales</taxon>
        <taxon>Paracoccaceae</taxon>
        <taxon>Yoonia</taxon>
    </lineage>
</organism>
<keyword evidence="3" id="KW-1185">Reference proteome</keyword>
<evidence type="ECO:0000313" key="3">
    <source>
        <dbReference type="Proteomes" id="UP000238007"/>
    </source>
</evidence>
<keyword evidence="1" id="KW-0472">Membrane</keyword>
<dbReference type="EMBL" id="PVTP01000004">
    <property type="protein sequence ID" value="PRY78098.1"/>
    <property type="molecule type" value="Genomic_DNA"/>
</dbReference>
<feature type="transmembrane region" description="Helical" evidence="1">
    <location>
        <begin position="108"/>
        <end position="130"/>
    </location>
</feature>
<dbReference type="Proteomes" id="UP000238007">
    <property type="component" value="Unassembled WGS sequence"/>
</dbReference>
<protein>
    <submittedName>
        <fullName evidence="2">Putative membrane protein DUF2306</fullName>
    </submittedName>
</protein>
<dbReference type="Pfam" id="PF10067">
    <property type="entry name" value="DUF2306"/>
    <property type="match status" value="1"/>
</dbReference>
<reference evidence="2 3" key="1">
    <citation type="submission" date="2018-03" db="EMBL/GenBank/DDBJ databases">
        <title>Genomic Encyclopedia of Archaeal and Bacterial Type Strains, Phase II (KMG-II): from individual species to whole genera.</title>
        <authorList>
            <person name="Goeker M."/>
        </authorList>
    </citation>
    <scope>NUCLEOTIDE SEQUENCE [LARGE SCALE GENOMIC DNA]</scope>
    <source>
        <strain evidence="2 3">DSM 101533</strain>
    </source>
</reference>
<feature type="transmembrane region" description="Helical" evidence="1">
    <location>
        <begin position="85"/>
        <end position="102"/>
    </location>
</feature>
<sequence length="208" mass="23029">MSLTIIPRTLFWVFSLLIAMASVRFFVLPPEVANEALAYHALARPIAFYTHVGLASVALGLTPFQFWRGLRMRRPAMHRWMGRGYVISVVLSGVGGLVLAISTEAGNIAAWGFGTLAVVWVVVTVRSVLLAMKGQIDDHRRWMIRSAALTLAGVTLRIYLPIVFIAGLPFDEYYAAIAWGCWVPNLLVAEIWLRRHRATGIAPPGDET</sequence>
<feature type="transmembrane region" description="Helical" evidence="1">
    <location>
        <begin position="9"/>
        <end position="26"/>
    </location>
</feature>
<keyword evidence="1" id="KW-0812">Transmembrane</keyword>
<dbReference type="OrthoDB" id="8759010at2"/>
<dbReference type="AlphaFoldDB" id="A0A2T0W0F6"/>
<proteinExistence type="predicted"/>
<keyword evidence="1" id="KW-1133">Transmembrane helix</keyword>